<comment type="caution">
    <text evidence="12">The sequence shown here is derived from an EMBL/GenBank/DDBJ whole genome shotgun (WGS) entry which is preliminary data.</text>
</comment>
<dbReference type="Proteomes" id="UP000007148">
    <property type="component" value="Unassembled WGS sequence"/>
</dbReference>
<dbReference type="SUPFAM" id="SSF53474">
    <property type="entry name" value="alpha/beta-Hydrolases"/>
    <property type="match status" value="1"/>
</dbReference>
<comment type="subcellular location">
    <subcellularLocation>
        <location evidence="2">Cytoplasm</location>
    </subcellularLocation>
</comment>
<sequence>MAATASAIYKRVAELPVFTSASFISRTQISIESSIRDHVNNTKRIFLQEALVNLPTNDNPQGKAWLSTPLERGESVIARVISSSGRRIALLKETAGPPKKRYVEVWNGDEQELILETTSRHGSFYGDATFSSLCFSQDEKSLLYTAEANTKEEDPKDPFKKFAYDQSYGETFIGRRSPTLFWLRWAVTHTLKPAYELRKVTANISGIPNNLASHKLEEPPIFSLGQGTFASRDGLDVLATAYLRSDGDRKLGIVYCANRPSVIIKFSLPKLPEPSLEEVSKEEKGQNAEKKQKQEVEVDAGVISTADPSRSPRVWFPPEDEPSSAEFGNPVAIWLSSAKEPHGSCGRLHLAELTKGKVHLLDVLTSRILVDTVWESSKPVDNGGFPGLYVNQLPSNPVVTISDKPHAICVSNWGCYQVVVAVPLRGDTGAHDVIRVPCPPGMGSVSFANSDGKCAIVVSATHPTAPNEIFVANDISDVSSIEWLQVTKTGDRVKDLTEHLAAGVIDIKDRYPVQTIHLTSKRSKDAPLITMPHGGPHSVTPFMFSVELAALANCGYSISCPNYTGSLGYGQKWVEALLGKIGRLDIDDVMASIDTLVDSGMAKKSRNKQLYMGGSHGGFIGAHVIAQFPTHFSACVLRNPVINVGSMVSTTDIPDWTTVECGVPYDPSSVLTPASYSDLYGMSPIQYVDKVETPVLLRIGDVDQRVPPSQGKEYYHLLKARGMGERVQMLWFPENGHPLDKVEAERVGWDAQLAWFQKYGSNTSFSG</sequence>
<evidence type="ECO:0000256" key="5">
    <source>
        <dbReference type="ARBA" id="ARBA00012917"/>
    </source>
</evidence>
<evidence type="ECO:0000256" key="6">
    <source>
        <dbReference type="ARBA" id="ARBA00022490"/>
    </source>
</evidence>
<dbReference type="Gene3D" id="3.40.50.1820">
    <property type="entry name" value="alpha/beta hydrolase"/>
    <property type="match status" value="1"/>
</dbReference>
<feature type="domain" description="Acylamino-acid-releasing enzyme N-terminal" evidence="11">
    <location>
        <begin position="379"/>
        <end position="487"/>
    </location>
</feature>
<dbReference type="Pfam" id="PF00326">
    <property type="entry name" value="Peptidase_S9"/>
    <property type="match status" value="1"/>
</dbReference>
<evidence type="ECO:0000256" key="8">
    <source>
        <dbReference type="ARBA" id="ARBA00032829"/>
    </source>
</evidence>
<name>G4TRG8_SERID</name>
<evidence type="ECO:0000259" key="11">
    <source>
        <dbReference type="Pfam" id="PF19283"/>
    </source>
</evidence>
<dbReference type="GO" id="GO:0005737">
    <property type="term" value="C:cytoplasm"/>
    <property type="evidence" value="ECO:0007669"/>
    <property type="project" value="UniProtKB-SubCell"/>
</dbReference>
<accession>G4TRG8</accession>
<evidence type="ECO:0000256" key="7">
    <source>
        <dbReference type="ARBA" id="ARBA00022801"/>
    </source>
</evidence>
<dbReference type="PANTHER" id="PTHR42776:SF4">
    <property type="entry name" value="ACYLAMINO-ACID-RELEASING ENZYME"/>
    <property type="match status" value="1"/>
</dbReference>
<protein>
    <recommendedName>
        <fullName evidence="5">acylaminoacyl-peptidase</fullName>
        <ecNumber evidence="5">3.4.19.1</ecNumber>
    </recommendedName>
    <alternativeName>
        <fullName evidence="8">Dipeptidyl-peptidase V</fullName>
    </alternativeName>
</protein>
<gene>
    <name evidence="12" type="ORF">PIIN_07868</name>
</gene>
<evidence type="ECO:0000313" key="13">
    <source>
        <dbReference type="Proteomes" id="UP000007148"/>
    </source>
</evidence>
<dbReference type="PANTHER" id="PTHR42776">
    <property type="entry name" value="SERINE PEPTIDASE S9 FAMILY MEMBER"/>
    <property type="match status" value="1"/>
</dbReference>
<reference evidence="12 13" key="1">
    <citation type="journal article" date="2011" name="PLoS Pathog.">
        <title>Endophytic Life Strategies Decoded by Genome and Transcriptome Analyses of the Mutualistic Root Symbiont Piriformospora indica.</title>
        <authorList>
            <person name="Zuccaro A."/>
            <person name="Lahrmann U."/>
            <person name="Guldener U."/>
            <person name="Langen G."/>
            <person name="Pfiffi S."/>
            <person name="Biedenkopf D."/>
            <person name="Wong P."/>
            <person name="Samans B."/>
            <person name="Grimm C."/>
            <person name="Basiewicz M."/>
            <person name="Murat C."/>
            <person name="Martin F."/>
            <person name="Kogel K.H."/>
        </authorList>
    </citation>
    <scope>NUCLEOTIDE SEQUENCE [LARGE SCALE GENOMIC DNA]</scope>
    <source>
        <strain evidence="12 13">DSM 11827</strain>
    </source>
</reference>
<feature type="domain" description="Peptidase S9 prolyl oligopeptidase catalytic" evidence="10">
    <location>
        <begin position="543"/>
        <end position="759"/>
    </location>
</feature>
<dbReference type="GO" id="GO:0008242">
    <property type="term" value="F:omega peptidase activity"/>
    <property type="evidence" value="ECO:0007669"/>
    <property type="project" value="UniProtKB-EC"/>
</dbReference>
<proteinExistence type="inferred from homology"/>
<evidence type="ECO:0000313" key="12">
    <source>
        <dbReference type="EMBL" id="CCA73915.1"/>
    </source>
</evidence>
<evidence type="ECO:0000256" key="9">
    <source>
        <dbReference type="SAM" id="MobiDB-lite"/>
    </source>
</evidence>
<keyword evidence="7" id="KW-0378">Hydrolase</keyword>
<keyword evidence="13" id="KW-1185">Reference proteome</keyword>
<feature type="domain" description="Acylamino-acid-releasing enzyme N-terminal" evidence="11">
    <location>
        <begin position="17"/>
        <end position="166"/>
    </location>
</feature>
<evidence type="ECO:0000256" key="2">
    <source>
        <dbReference type="ARBA" id="ARBA00004496"/>
    </source>
</evidence>
<evidence type="ECO:0000259" key="10">
    <source>
        <dbReference type="Pfam" id="PF00326"/>
    </source>
</evidence>
<dbReference type="InterPro" id="IPR045550">
    <property type="entry name" value="AARE_N"/>
</dbReference>
<dbReference type="OMA" id="QEIATPF"/>
<evidence type="ECO:0000256" key="4">
    <source>
        <dbReference type="ARBA" id="ARBA00011881"/>
    </source>
</evidence>
<dbReference type="MEROPS" id="S09.004"/>
<comment type="similarity">
    <text evidence="3">Belongs to the peptidase S9C family.</text>
</comment>
<dbReference type="GO" id="GO:0004252">
    <property type="term" value="F:serine-type endopeptidase activity"/>
    <property type="evidence" value="ECO:0007669"/>
    <property type="project" value="TreeGrafter"/>
</dbReference>
<dbReference type="EC" id="3.4.19.1" evidence="5"/>
<dbReference type="STRING" id="1109443.G4TRG8"/>
<comment type="catalytic activity">
    <reaction evidence="1">
        <text>Cleavage of an N-acetyl or N-formyl amino acid from the N-terminus of a polypeptide.</text>
        <dbReference type="EC" id="3.4.19.1"/>
    </reaction>
</comment>
<evidence type="ECO:0000256" key="3">
    <source>
        <dbReference type="ARBA" id="ARBA00010040"/>
    </source>
</evidence>
<dbReference type="Pfam" id="PF19283">
    <property type="entry name" value="APEH_N"/>
    <property type="match status" value="2"/>
</dbReference>
<dbReference type="EMBL" id="CAFZ01000263">
    <property type="protein sequence ID" value="CCA73915.1"/>
    <property type="molecule type" value="Genomic_DNA"/>
</dbReference>
<dbReference type="InterPro" id="IPR001375">
    <property type="entry name" value="Peptidase_S9_cat"/>
</dbReference>
<dbReference type="InterPro" id="IPR029058">
    <property type="entry name" value="AB_hydrolase_fold"/>
</dbReference>
<dbReference type="HOGENOM" id="CLU_014230_1_0_1"/>
<feature type="region of interest" description="Disordered" evidence="9">
    <location>
        <begin position="275"/>
        <end position="297"/>
    </location>
</feature>
<dbReference type="AlphaFoldDB" id="G4TRG8"/>
<dbReference type="eggNOG" id="KOG2100">
    <property type="taxonomic scope" value="Eukaryota"/>
</dbReference>
<evidence type="ECO:0000256" key="1">
    <source>
        <dbReference type="ARBA" id="ARBA00000721"/>
    </source>
</evidence>
<dbReference type="OrthoDB" id="43744at2759"/>
<dbReference type="InParanoid" id="G4TRG8"/>
<keyword evidence="6" id="KW-0963">Cytoplasm</keyword>
<dbReference type="GO" id="GO:0006508">
    <property type="term" value="P:proteolysis"/>
    <property type="evidence" value="ECO:0007669"/>
    <property type="project" value="InterPro"/>
</dbReference>
<comment type="subunit">
    <text evidence="4">Homotetramer.</text>
</comment>
<feature type="compositionally biased region" description="Basic and acidic residues" evidence="9">
    <location>
        <begin position="278"/>
        <end position="296"/>
    </location>
</feature>
<organism evidence="12 13">
    <name type="scientific">Serendipita indica (strain DSM 11827)</name>
    <name type="common">Root endophyte fungus</name>
    <name type="synonym">Piriformospora indica</name>
    <dbReference type="NCBI Taxonomy" id="1109443"/>
    <lineage>
        <taxon>Eukaryota</taxon>
        <taxon>Fungi</taxon>
        <taxon>Dikarya</taxon>
        <taxon>Basidiomycota</taxon>
        <taxon>Agaricomycotina</taxon>
        <taxon>Agaricomycetes</taxon>
        <taxon>Sebacinales</taxon>
        <taxon>Serendipitaceae</taxon>
        <taxon>Serendipita</taxon>
    </lineage>
</organism>